<evidence type="ECO:0000313" key="1">
    <source>
        <dbReference type="EMBL" id="MFC7082335.1"/>
    </source>
</evidence>
<accession>A0ABD5WUA2</accession>
<evidence type="ECO:0008006" key="3">
    <source>
        <dbReference type="Google" id="ProtNLM"/>
    </source>
</evidence>
<protein>
    <recommendedName>
        <fullName evidence="3">GNAT family N-acetyltransferase</fullName>
    </recommendedName>
</protein>
<sequence length="315" mass="36648">MELVEYTPEFEADWNEFVARSKNATFMFNRGYMEYHSDRFEDKSLICYYKNDPIALFPANVTENEMISHGGLTFGGFLTSNRVKTPKIMELFEELTTYAERQGLERIIYKCIPYIYHNYPASEDRYGLFRHDAHLTRRDVTTVISRPNHPEFQKNRRRKIADAEDAGLQVRESTDFRTYWDILEINLDEEHDVEPVHTLEEIELLHDRFPDNIRLIASFEEGQMVGGVVIYQSEQVARTQYIANSNRGREVGALDIVFDRLIHGNLISTEYLDLGISTEDAGRYLNEGLVFFKEGFGGEGSFTTSTRFQLEPIEN</sequence>
<gene>
    <name evidence="1" type="ORF">ACFQJ6_21860</name>
</gene>
<comment type="caution">
    <text evidence="1">The sequence shown here is derived from an EMBL/GenBank/DDBJ whole genome shotgun (WGS) entry which is preliminary data.</text>
</comment>
<dbReference type="RefSeq" id="WP_382210313.1">
    <property type="nucleotide sequence ID" value="NZ_JBHSZH010000005.1"/>
</dbReference>
<dbReference type="InterPro" id="IPR016181">
    <property type="entry name" value="Acyl_CoA_acyltransferase"/>
</dbReference>
<evidence type="ECO:0000313" key="2">
    <source>
        <dbReference type="Proteomes" id="UP001596407"/>
    </source>
</evidence>
<proteinExistence type="predicted"/>
<reference evidence="1 2" key="1">
    <citation type="journal article" date="2019" name="Int. J. Syst. Evol. Microbiol.">
        <title>The Global Catalogue of Microorganisms (GCM) 10K type strain sequencing project: providing services to taxonomists for standard genome sequencing and annotation.</title>
        <authorList>
            <consortium name="The Broad Institute Genomics Platform"/>
            <consortium name="The Broad Institute Genome Sequencing Center for Infectious Disease"/>
            <person name="Wu L."/>
            <person name="Ma J."/>
        </authorList>
    </citation>
    <scope>NUCLEOTIDE SEQUENCE [LARGE SCALE GENOMIC DNA]</scope>
    <source>
        <strain evidence="1 2">DT72</strain>
    </source>
</reference>
<dbReference type="AlphaFoldDB" id="A0ABD5WUA2"/>
<dbReference type="Proteomes" id="UP001596407">
    <property type="component" value="Unassembled WGS sequence"/>
</dbReference>
<name>A0ABD5WUA2_9EURY</name>
<dbReference type="EMBL" id="JBHSZH010000005">
    <property type="protein sequence ID" value="MFC7082335.1"/>
    <property type="molecule type" value="Genomic_DNA"/>
</dbReference>
<dbReference type="SUPFAM" id="SSF55729">
    <property type="entry name" value="Acyl-CoA N-acyltransferases (Nat)"/>
    <property type="match status" value="1"/>
</dbReference>
<organism evidence="1 2">
    <name type="scientific">Halorussus caseinilyticus</name>
    <dbReference type="NCBI Taxonomy" id="3034025"/>
    <lineage>
        <taxon>Archaea</taxon>
        <taxon>Methanobacteriati</taxon>
        <taxon>Methanobacteriota</taxon>
        <taxon>Stenosarchaea group</taxon>
        <taxon>Halobacteria</taxon>
        <taxon>Halobacteriales</taxon>
        <taxon>Haladaptataceae</taxon>
        <taxon>Halorussus</taxon>
    </lineage>
</organism>
<dbReference type="Gene3D" id="3.40.630.30">
    <property type="match status" value="1"/>
</dbReference>
<keyword evidence="2" id="KW-1185">Reference proteome</keyword>